<dbReference type="PANTHER" id="PTHR43734">
    <property type="entry name" value="PHYTOENE DESATURASE"/>
    <property type="match status" value="1"/>
</dbReference>
<organism evidence="2 3">
    <name type="scientific">Paraconexibacter algicola</name>
    <dbReference type="NCBI Taxonomy" id="2133960"/>
    <lineage>
        <taxon>Bacteria</taxon>
        <taxon>Bacillati</taxon>
        <taxon>Actinomycetota</taxon>
        <taxon>Thermoleophilia</taxon>
        <taxon>Solirubrobacterales</taxon>
        <taxon>Paraconexibacteraceae</taxon>
        <taxon>Paraconexibacter</taxon>
    </lineage>
</organism>
<reference evidence="2 3" key="1">
    <citation type="submission" date="2018-03" db="EMBL/GenBank/DDBJ databases">
        <title>Aquarubrobacter algicola gen. nov., sp. nov., a novel actinobacterium isolated from shallow eutrophic lake during the end of cyanobacterial harmful algal blooms.</title>
        <authorList>
            <person name="Chun S.J."/>
        </authorList>
    </citation>
    <scope>NUCLEOTIDE SEQUENCE [LARGE SCALE GENOMIC DNA]</scope>
    <source>
        <strain evidence="2 3">Seoho-28</strain>
    </source>
</reference>
<name>A0A2T4UN63_9ACTN</name>
<protein>
    <submittedName>
        <fullName evidence="2">Amine oxidase</fullName>
    </submittedName>
</protein>
<dbReference type="SUPFAM" id="SSF51905">
    <property type="entry name" value="FAD/NAD(P)-binding domain"/>
    <property type="match status" value="1"/>
</dbReference>
<comment type="caution">
    <text evidence="2">The sequence shown here is derived from an EMBL/GenBank/DDBJ whole genome shotgun (WGS) entry which is preliminary data.</text>
</comment>
<dbReference type="InterPro" id="IPR002937">
    <property type="entry name" value="Amino_oxidase"/>
</dbReference>
<dbReference type="OrthoDB" id="9774675at2"/>
<dbReference type="Gene3D" id="3.90.660.50">
    <property type="match status" value="1"/>
</dbReference>
<sequence length="439" mass="46248">MSEQEVETVDVLVVGAGMGGVCVAARLAQGGQRVLLVDRGERVGGRASSFEVDGFTINTGAIAIENGGMMEQTFTDLGATLDIRYPEPANVFRIKGRTVNPAKGGWAFLLDQITKKGAKVLAGLGSARKGELPEDQVTLADWIAGATSNETVHRLFRNLSAAIFAVNANEIPAKAFLTYFTQKGAFRNFGFHPRGTAAVCEAIADVVTREGSEVWTGATVTRITTEGDRATGAVVRRADGRTVTVRAGAVVSNVGPVATIDLVGEDALPADYVASIRERSRPSANIIIHVASREPLLDTPGLIVFSATDRICNAGNMTATCPELAPEGWHLTVVYAVPVPAIGDFDADAELEASLQELRAELPGMAHPETRVVDARVMRGDWPAQRAASGYELPRETPLDNLLHVGDGVRDYGDGGTQACAVTAKQVADELLGVAASSG</sequence>
<dbReference type="Gene3D" id="3.50.50.60">
    <property type="entry name" value="FAD/NAD(P)-binding domain"/>
    <property type="match status" value="1"/>
</dbReference>
<dbReference type="Pfam" id="PF01593">
    <property type="entry name" value="Amino_oxidase"/>
    <property type="match status" value="1"/>
</dbReference>
<dbReference type="EMBL" id="PYYB01000001">
    <property type="protein sequence ID" value="PTL60669.1"/>
    <property type="molecule type" value="Genomic_DNA"/>
</dbReference>
<gene>
    <name evidence="2" type="ORF">C7Y72_01355</name>
</gene>
<dbReference type="AlphaFoldDB" id="A0A2T4UN63"/>
<feature type="domain" description="Amine oxidase" evidence="1">
    <location>
        <begin position="18"/>
        <end position="432"/>
    </location>
</feature>
<dbReference type="GO" id="GO:0016491">
    <property type="term" value="F:oxidoreductase activity"/>
    <property type="evidence" value="ECO:0007669"/>
    <property type="project" value="InterPro"/>
</dbReference>
<dbReference type="InterPro" id="IPR036188">
    <property type="entry name" value="FAD/NAD-bd_sf"/>
</dbReference>
<proteinExistence type="predicted"/>
<evidence type="ECO:0000313" key="2">
    <source>
        <dbReference type="EMBL" id="PTL60669.1"/>
    </source>
</evidence>
<evidence type="ECO:0000313" key="3">
    <source>
        <dbReference type="Proteomes" id="UP000240739"/>
    </source>
</evidence>
<accession>A0A2T4UN63</accession>
<dbReference type="PANTHER" id="PTHR43734:SF1">
    <property type="entry name" value="PHYTOENE DESATURASE"/>
    <property type="match status" value="1"/>
</dbReference>
<dbReference type="Proteomes" id="UP000240739">
    <property type="component" value="Unassembled WGS sequence"/>
</dbReference>
<keyword evidence="3" id="KW-1185">Reference proteome</keyword>
<evidence type="ECO:0000259" key="1">
    <source>
        <dbReference type="Pfam" id="PF01593"/>
    </source>
</evidence>